<dbReference type="EMBL" id="SJFN01000029">
    <property type="protein sequence ID" value="TBW34970.1"/>
    <property type="molecule type" value="Genomic_DNA"/>
</dbReference>
<feature type="compositionally biased region" description="Low complexity" evidence="1">
    <location>
        <begin position="1"/>
        <end position="12"/>
    </location>
</feature>
<proteinExistence type="predicted"/>
<gene>
    <name evidence="3" type="ORF">EYW49_17030</name>
</gene>
<evidence type="ECO:0000256" key="1">
    <source>
        <dbReference type="SAM" id="MobiDB-lite"/>
    </source>
</evidence>
<name>A0A4Q9VIW7_9HYPH</name>
<dbReference type="OrthoDB" id="9799456at2"/>
<keyword evidence="4" id="KW-1185">Reference proteome</keyword>
<keyword evidence="2" id="KW-0472">Membrane</keyword>
<comment type="caution">
    <text evidence="3">The sequence shown here is derived from an EMBL/GenBank/DDBJ whole genome shotgun (WGS) entry which is preliminary data.</text>
</comment>
<accession>A0A4Q9VIW7</accession>
<sequence>MPATLRRSSTSVSRRRAGIGTSSTWCGCSCSCASTSSAAAPAAIDGDRRSRETPAAARPGSSPPVLREPPLSQIDPSAVPPPARATAAPLAAALLGRCPACGRGKLFRGYLALEPRCEVCGLDTGFADSGDGPAVFVILIVGFLVVAAVLFVEVRWSPPYWVHGVIWLPTILILTLAALRIAKAAMIGLQYRHDAREGRIAGPRDPRP</sequence>
<feature type="region of interest" description="Disordered" evidence="1">
    <location>
        <begin position="42"/>
        <end position="82"/>
    </location>
</feature>
<evidence type="ECO:0000313" key="3">
    <source>
        <dbReference type="EMBL" id="TBW34970.1"/>
    </source>
</evidence>
<dbReference type="InterPro" id="IPR009325">
    <property type="entry name" value="DUF983"/>
</dbReference>
<feature type="transmembrane region" description="Helical" evidence="2">
    <location>
        <begin position="160"/>
        <end position="182"/>
    </location>
</feature>
<dbReference type="AlphaFoldDB" id="A0A4Q9VIW7"/>
<dbReference type="Pfam" id="PF06170">
    <property type="entry name" value="DUF983"/>
    <property type="match status" value="1"/>
</dbReference>
<evidence type="ECO:0000256" key="2">
    <source>
        <dbReference type="SAM" id="Phobius"/>
    </source>
</evidence>
<feature type="transmembrane region" description="Helical" evidence="2">
    <location>
        <begin position="134"/>
        <end position="154"/>
    </location>
</feature>
<dbReference type="Proteomes" id="UP000292781">
    <property type="component" value="Unassembled WGS sequence"/>
</dbReference>
<organism evidence="3 4">
    <name type="scientific">Siculibacillus lacustris</name>
    <dbReference type="NCBI Taxonomy" id="1549641"/>
    <lineage>
        <taxon>Bacteria</taxon>
        <taxon>Pseudomonadati</taxon>
        <taxon>Pseudomonadota</taxon>
        <taxon>Alphaproteobacteria</taxon>
        <taxon>Hyphomicrobiales</taxon>
        <taxon>Ancalomicrobiaceae</taxon>
        <taxon>Siculibacillus</taxon>
    </lineage>
</organism>
<protein>
    <submittedName>
        <fullName evidence="3">DUF983 domain-containing protein</fullName>
    </submittedName>
</protein>
<keyword evidence="2" id="KW-1133">Transmembrane helix</keyword>
<evidence type="ECO:0000313" key="4">
    <source>
        <dbReference type="Proteomes" id="UP000292781"/>
    </source>
</evidence>
<reference evidence="3 4" key="1">
    <citation type="submission" date="2019-02" db="EMBL/GenBank/DDBJ databases">
        <title>Siculibacillus lacustris gen. nov., sp. nov., a new rosette-forming bacterium isolated from a freshwater crater lake (Lake St. Ana, Romania).</title>
        <authorList>
            <person name="Felfoldi T."/>
            <person name="Marton Z."/>
            <person name="Szabo A."/>
            <person name="Mentes A."/>
            <person name="Boka K."/>
            <person name="Marialigeti K."/>
            <person name="Mathe I."/>
            <person name="Koncz M."/>
            <person name="Schumann P."/>
            <person name="Toth E."/>
        </authorList>
    </citation>
    <scope>NUCLEOTIDE SEQUENCE [LARGE SCALE GENOMIC DNA]</scope>
    <source>
        <strain evidence="3 4">SA-279</strain>
    </source>
</reference>
<feature type="region of interest" description="Disordered" evidence="1">
    <location>
        <begin position="1"/>
        <end position="23"/>
    </location>
</feature>
<keyword evidence="2" id="KW-0812">Transmembrane</keyword>
<dbReference type="PROSITE" id="PS51257">
    <property type="entry name" value="PROKAR_LIPOPROTEIN"/>
    <property type="match status" value="1"/>
</dbReference>